<name>A0AAN9BGK8_9CAEN</name>
<reference evidence="7 8" key="1">
    <citation type="submission" date="2024-02" db="EMBL/GenBank/DDBJ databases">
        <title>Chromosome-scale genome assembly of the rough periwinkle Littorina saxatilis.</title>
        <authorList>
            <person name="De Jode A."/>
            <person name="Faria R."/>
            <person name="Formenti G."/>
            <person name="Sims Y."/>
            <person name="Smith T.P."/>
            <person name="Tracey A."/>
            <person name="Wood J.M.D."/>
            <person name="Zagrodzka Z.B."/>
            <person name="Johannesson K."/>
            <person name="Butlin R.K."/>
            <person name="Leder E.H."/>
        </authorList>
    </citation>
    <scope>NUCLEOTIDE SEQUENCE [LARGE SCALE GENOMIC DNA]</scope>
    <source>
        <strain evidence="7">Snail1</strain>
        <tissue evidence="7">Muscle</tissue>
    </source>
</reference>
<evidence type="ECO:0000256" key="5">
    <source>
        <dbReference type="SAM" id="Phobius"/>
    </source>
</evidence>
<protein>
    <recommendedName>
        <fullName evidence="6">RING-type domain-containing protein</fullName>
    </recommendedName>
</protein>
<feature type="region of interest" description="Disordered" evidence="4">
    <location>
        <begin position="242"/>
        <end position="329"/>
    </location>
</feature>
<dbReference type="CDD" id="cd16787">
    <property type="entry name" value="mRING-HC-C3HC5_CGRF1"/>
    <property type="match status" value="1"/>
</dbReference>
<dbReference type="Proteomes" id="UP001374579">
    <property type="component" value="Unassembled WGS sequence"/>
</dbReference>
<evidence type="ECO:0000256" key="2">
    <source>
        <dbReference type="ARBA" id="ARBA00022833"/>
    </source>
</evidence>
<evidence type="ECO:0000313" key="8">
    <source>
        <dbReference type="Proteomes" id="UP001374579"/>
    </source>
</evidence>
<dbReference type="PROSITE" id="PS50089">
    <property type="entry name" value="ZF_RING_2"/>
    <property type="match status" value="1"/>
</dbReference>
<organism evidence="7 8">
    <name type="scientific">Littorina saxatilis</name>
    <dbReference type="NCBI Taxonomy" id="31220"/>
    <lineage>
        <taxon>Eukaryota</taxon>
        <taxon>Metazoa</taxon>
        <taxon>Spiralia</taxon>
        <taxon>Lophotrochozoa</taxon>
        <taxon>Mollusca</taxon>
        <taxon>Gastropoda</taxon>
        <taxon>Caenogastropoda</taxon>
        <taxon>Littorinimorpha</taxon>
        <taxon>Littorinoidea</taxon>
        <taxon>Littorinidae</taxon>
        <taxon>Littorina</taxon>
    </lineage>
</organism>
<evidence type="ECO:0000259" key="6">
    <source>
        <dbReference type="PROSITE" id="PS50089"/>
    </source>
</evidence>
<dbReference type="PANTHER" id="PTHR15379:SF2">
    <property type="entry name" value="CELL GROWTH REGULATOR WITH RING FINGER DOMAIN PROTEIN 1"/>
    <property type="match status" value="1"/>
</dbReference>
<feature type="compositionally biased region" description="Polar residues" evidence="4">
    <location>
        <begin position="256"/>
        <end position="273"/>
    </location>
</feature>
<keyword evidence="5" id="KW-0812">Transmembrane</keyword>
<gene>
    <name evidence="7" type="ORF">V1264_019429</name>
</gene>
<comment type="caution">
    <text evidence="7">The sequence shown here is derived from an EMBL/GenBank/DDBJ whole genome shotgun (WGS) entry which is preliminary data.</text>
</comment>
<feature type="domain" description="RING-type" evidence="6">
    <location>
        <begin position="358"/>
        <end position="393"/>
    </location>
</feature>
<dbReference type="PANTHER" id="PTHR15379">
    <property type="entry name" value="CELL GROWTH REGULATOR WITH RING FINGER DOMAIN PROTEIN 1"/>
    <property type="match status" value="1"/>
</dbReference>
<sequence>MADALSVLLWSLAEYFNYAAVALVILCSTLMTVFIIRLNGDHWGNYRNGIGQSGASMAHQKDVEQFINPFFLTLDPVVTSTLSDGVSLQLSCLQPSIVHVFWGASINPVHAALLKQGRKFVDDVNRGTLLLDQCLACSTHSFEEDGKHNLHLTVPVEVSADSLGSLPRQRYPCVIVMTVADRASIEDHSSVVATVTVVHVKDSQCRMQTHILAQYAKMAGHAVFNLQPLFFASSMDEDTYMVDGQGSHSMQHRHSNQQTPSSNAHDRQNSQAQPEAGEAESSSFSETSDSVNAGVSQCENETGSTSTNEAPLSGNIAKTTGQSSEREGACRDCDRNVNSLYSSPQERDPSGETVFPECIVCQNQPLNCVLLPCRHTCVCSTCFQKLDRCPMCRSHVESFFHLRNDDEDDEEPDLSEVEQAVPRDLYSRFERWNTRLNQYLGFE</sequence>
<keyword evidence="5" id="KW-1133">Transmembrane helix</keyword>
<dbReference type="SUPFAM" id="SSF57850">
    <property type="entry name" value="RING/U-box"/>
    <property type="match status" value="1"/>
</dbReference>
<evidence type="ECO:0000313" key="7">
    <source>
        <dbReference type="EMBL" id="KAK7104766.1"/>
    </source>
</evidence>
<keyword evidence="1 3" id="KW-0863">Zinc-finger</keyword>
<dbReference type="InterPro" id="IPR042496">
    <property type="entry name" value="CGRF1"/>
</dbReference>
<evidence type="ECO:0000256" key="4">
    <source>
        <dbReference type="SAM" id="MobiDB-lite"/>
    </source>
</evidence>
<dbReference type="Gene3D" id="3.30.40.10">
    <property type="entry name" value="Zinc/RING finger domain, C3HC4 (zinc finger)"/>
    <property type="match status" value="1"/>
</dbReference>
<dbReference type="EMBL" id="JBAMIC010000008">
    <property type="protein sequence ID" value="KAK7104766.1"/>
    <property type="molecule type" value="Genomic_DNA"/>
</dbReference>
<keyword evidence="8" id="KW-1185">Reference proteome</keyword>
<dbReference type="Pfam" id="PF13920">
    <property type="entry name" value="zf-C3HC4_3"/>
    <property type="match status" value="1"/>
</dbReference>
<dbReference type="GO" id="GO:0008270">
    <property type="term" value="F:zinc ion binding"/>
    <property type="evidence" value="ECO:0007669"/>
    <property type="project" value="UniProtKB-KW"/>
</dbReference>
<feature type="compositionally biased region" description="Polar residues" evidence="4">
    <location>
        <begin position="291"/>
        <end position="323"/>
    </location>
</feature>
<keyword evidence="2" id="KW-0862">Zinc</keyword>
<evidence type="ECO:0000256" key="1">
    <source>
        <dbReference type="ARBA" id="ARBA00022771"/>
    </source>
</evidence>
<keyword evidence="5" id="KW-0472">Membrane</keyword>
<evidence type="ECO:0000256" key="3">
    <source>
        <dbReference type="PROSITE-ProRule" id="PRU00175"/>
    </source>
</evidence>
<feature type="compositionally biased region" description="Low complexity" evidence="4">
    <location>
        <begin position="275"/>
        <end position="290"/>
    </location>
</feature>
<proteinExistence type="predicted"/>
<dbReference type="InterPro" id="IPR013083">
    <property type="entry name" value="Znf_RING/FYVE/PHD"/>
</dbReference>
<dbReference type="GO" id="GO:0030308">
    <property type="term" value="P:negative regulation of cell growth"/>
    <property type="evidence" value="ECO:0007669"/>
    <property type="project" value="TreeGrafter"/>
</dbReference>
<keyword evidence="1 3" id="KW-0479">Metal-binding</keyword>
<dbReference type="AlphaFoldDB" id="A0AAN9BGK8"/>
<accession>A0AAN9BGK8</accession>
<dbReference type="InterPro" id="IPR001841">
    <property type="entry name" value="Znf_RING"/>
</dbReference>
<feature type="transmembrane region" description="Helical" evidence="5">
    <location>
        <begin position="15"/>
        <end position="38"/>
    </location>
</feature>